<evidence type="ECO:0000259" key="7">
    <source>
        <dbReference type="PROSITE" id="PS50110"/>
    </source>
</evidence>
<dbReference type="PROSITE" id="PS51755">
    <property type="entry name" value="OMPR_PHOB"/>
    <property type="match status" value="1"/>
</dbReference>
<sequence length="239" mass="26577">MVTRVLIADDDGVVRDVVRRYLERDGLEVSIAHDGTEALRLLGSQRIDVAVLDVMMPGPDGLALCRSLRQRGDNGGYGVPVILLTALGEEEDRIAGLEAGADDYLTKPFSPRELALRVKSVLRRTPSPSGVVPLDIKAGDLTVSTASRSVTVMDRPVSLTNREFDLLLFFLTHTDTVFTREDLLRQVWHWDFGDLSTVTVHVKRLRSKLGELHRVQTVWGRGYMWTSDRANAGRPDADD</sequence>
<dbReference type="InterPro" id="IPR001789">
    <property type="entry name" value="Sig_transdc_resp-reg_receiver"/>
</dbReference>
<protein>
    <submittedName>
        <fullName evidence="9">DNA-binding response regulator</fullName>
    </submittedName>
</protein>
<dbReference type="PANTHER" id="PTHR48111:SF4">
    <property type="entry name" value="DNA-BINDING DUAL TRANSCRIPTIONAL REGULATOR OMPR"/>
    <property type="match status" value="1"/>
</dbReference>
<feature type="modified residue" description="4-aspartylphosphate" evidence="5">
    <location>
        <position position="53"/>
    </location>
</feature>
<evidence type="ECO:0000256" key="1">
    <source>
        <dbReference type="ARBA" id="ARBA00022553"/>
    </source>
</evidence>
<keyword evidence="1 5" id="KW-0597">Phosphoprotein</keyword>
<gene>
    <name evidence="9" type="primary">resD</name>
    <name evidence="9" type="ORF">NGTWS1702_14890</name>
</gene>
<feature type="domain" description="Response regulatory" evidence="7">
    <location>
        <begin position="4"/>
        <end position="122"/>
    </location>
</feature>
<evidence type="ECO:0000256" key="6">
    <source>
        <dbReference type="PROSITE-ProRule" id="PRU01091"/>
    </source>
</evidence>
<feature type="DNA-binding region" description="OmpR/PhoB-type" evidence="6">
    <location>
        <begin position="133"/>
        <end position="227"/>
    </location>
</feature>
<evidence type="ECO:0000256" key="5">
    <source>
        <dbReference type="PROSITE-ProRule" id="PRU00169"/>
    </source>
</evidence>
<dbReference type="PANTHER" id="PTHR48111">
    <property type="entry name" value="REGULATOR OF RPOS"/>
    <property type="match status" value="1"/>
</dbReference>
<keyword evidence="10" id="KW-1185">Reference proteome</keyword>
<dbReference type="Gene3D" id="1.10.10.10">
    <property type="entry name" value="Winged helix-like DNA-binding domain superfamily/Winged helix DNA-binding domain"/>
    <property type="match status" value="1"/>
</dbReference>
<dbReference type="Pfam" id="PF00486">
    <property type="entry name" value="Trans_reg_C"/>
    <property type="match status" value="1"/>
</dbReference>
<dbReference type="SUPFAM" id="SSF52172">
    <property type="entry name" value="CheY-like"/>
    <property type="match status" value="1"/>
</dbReference>
<dbReference type="CDD" id="cd00383">
    <property type="entry name" value="trans_reg_C"/>
    <property type="match status" value="1"/>
</dbReference>
<dbReference type="EMBL" id="BPRH01001573">
    <property type="protein sequence ID" value="GJF13890.1"/>
    <property type="molecule type" value="Genomic_DNA"/>
</dbReference>
<feature type="domain" description="OmpR/PhoB-type" evidence="8">
    <location>
        <begin position="133"/>
        <end position="227"/>
    </location>
</feature>
<name>A0ABQ4V8E2_9MYCO</name>
<proteinExistence type="predicted"/>
<dbReference type="InterPro" id="IPR001867">
    <property type="entry name" value="OmpR/PhoB-type_DNA-bd"/>
</dbReference>
<evidence type="ECO:0000256" key="4">
    <source>
        <dbReference type="ARBA" id="ARBA00023163"/>
    </source>
</evidence>
<evidence type="ECO:0000256" key="3">
    <source>
        <dbReference type="ARBA" id="ARBA00023125"/>
    </source>
</evidence>
<dbReference type="InterPro" id="IPR036388">
    <property type="entry name" value="WH-like_DNA-bd_sf"/>
</dbReference>
<dbReference type="InterPro" id="IPR039420">
    <property type="entry name" value="WalR-like"/>
</dbReference>
<dbReference type="InterPro" id="IPR011006">
    <property type="entry name" value="CheY-like_superfamily"/>
</dbReference>
<dbReference type="GO" id="GO:0003677">
    <property type="term" value="F:DNA binding"/>
    <property type="evidence" value="ECO:0007669"/>
    <property type="project" value="UniProtKB-KW"/>
</dbReference>
<dbReference type="Pfam" id="PF00072">
    <property type="entry name" value="Response_reg"/>
    <property type="match status" value="1"/>
</dbReference>
<organism evidence="9 10">
    <name type="scientific">Mycolicibacterium cyprinidarum</name>
    <dbReference type="NCBI Taxonomy" id="2860311"/>
    <lineage>
        <taxon>Bacteria</taxon>
        <taxon>Bacillati</taxon>
        <taxon>Actinomycetota</taxon>
        <taxon>Actinomycetes</taxon>
        <taxon>Mycobacteriales</taxon>
        <taxon>Mycobacteriaceae</taxon>
        <taxon>Mycolicibacterium</taxon>
    </lineage>
</organism>
<dbReference type="PROSITE" id="PS50110">
    <property type="entry name" value="RESPONSE_REGULATORY"/>
    <property type="match status" value="1"/>
</dbReference>
<evidence type="ECO:0000256" key="2">
    <source>
        <dbReference type="ARBA" id="ARBA00023015"/>
    </source>
</evidence>
<comment type="caution">
    <text evidence="9">The sequence shown here is derived from an EMBL/GenBank/DDBJ whole genome shotgun (WGS) entry which is preliminary data.</text>
</comment>
<dbReference type="Proteomes" id="UP001060504">
    <property type="component" value="Unassembled WGS sequence"/>
</dbReference>
<evidence type="ECO:0000313" key="9">
    <source>
        <dbReference type="EMBL" id="GJF13890.1"/>
    </source>
</evidence>
<keyword evidence="4" id="KW-0804">Transcription</keyword>
<dbReference type="SMART" id="SM00862">
    <property type="entry name" value="Trans_reg_C"/>
    <property type="match status" value="1"/>
</dbReference>
<accession>A0ABQ4V8E2</accession>
<dbReference type="SMART" id="SM00448">
    <property type="entry name" value="REC"/>
    <property type="match status" value="1"/>
</dbReference>
<keyword evidence="3 6" id="KW-0238">DNA-binding</keyword>
<reference evidence="9 10" key="1">
    <citation type="submission" date="2021-08" db="EMBL/GenBank/DDBJ databases">
        <title>Draft genome sequence of Mycolicibacterium sp. NGTWS1702 strain.</title>
        <authorList>
            <person name="Matsumoto M."/>
            <person name="Tang B.C.C."/>
            <person name="Machida Y."/>
            <person name="Matoyama H."/>
            <person name="Kishihara T."/>
            <person name="Sato S."/>
            <person name="Kondo I."/>
            <person name="Sano M."/>
            <person name="Kato G."/>
        </authorList>
    </citation>
    <scope>NUCLEOTIDE SEQUENCE [LARGE SCALE GENOMIC DNA]</scope>
    <source>
        <strain evidence="9 10">NGTWSNA01</strain>
    </source>
</reference>
<dbReference type="Gene3D" id="6.10.250.690">
    <property type="match status" value="1"/>
</dbReference>
<evidence type="ECO:0000313" key="10">
    <source>
        <dbReference type="Proteomes" id="UP001060504"/>
    </source>
</evidence>
<keyword evidence="2" id="KW-0805">Transcription regulation</keyword>
<dbReference type="Gene3D" id="3.40.50.2300">
    <property type="match status" value="1"/>
</dbReference>
<evidence type="ECO:0000259" key="8">
    <source>
        <dbReference type="PROSITE" id="PS51755"/>
    </source>
</evidence>